<evidence type="ECO:0000313" key="3">
    <source>
        <dbReference type="Proteomes" id="UP000009080"/>
    </source>
</evidence>
<evidence type="ECO:0008006" key="4">
    <source>
        <dbReference type="Google" id="ProtNLM"/>
    </source>
</evidence>
<protein>
    <recommendedName>
        <fullName evidence="4">Lipoprotein</fullName>
    </recommendedName>
</protein>
<gene>
    <name evidence="2" type="ordered locus">TERTU_2613</name>
</gene>
<dbReference type="STRING" id="377629.TERTU_2613"/>
<name>C5BLU1_TERTT</name>
<evidence type="ECO:0000256" key="1">
    <source>
        <dbReference type="SAM" id="SignalP"/>
    </source>
</evidence>
<dbReference type="eggNOG" id="ENOG5032WAM">
    <property type="taxonomic scope" value="Bacteria"/>
</dbReference>
<evidence type="ECO:0000313" key="2">
    <source>
        <dbReference type="EMBL" id="ACR13384.1"/>
    </source>
</evidence>
<proteinExistence type="predicted"/>
<dbReference type="Proteomes" id="UP000009080">
    <property type="component" value="Chromosome"/>
</dbReference>
<dbReference type="HOGENOM" id="CLU_1552534_0_0_6"/>
<feature type="signal peptide" evidence="1">
    <location>
        <begin position="1"/>
        <end position="19"/>
    </location>
</feature>
<dbReference type="AlphaFoldDB" id="C5BLU1"/>
<feature type="chain" id="PRO_5002946455" description="Lipoprotein" evidence="1">
    <location>
        <begin position="20"/>
        <end position="173"/>
    </location>
</feature>
<dbReference type="EMBL" id="CP001614">
    <property type="protein sequence ID" value="ACR13384.1"/>
    <property type="molecule type" value="Genomic_DNA"/>
</dbReference>
<keyword evidence="3" id="KW-1185">Reference proteome</keyword>
<accession>C5BLU1</accession>
<dbReference type="KEGG" id="ttu:TERTU_2613"/>
<organism evidence="2 3">
    <name type="scientific">Teredinibacter turnerae (strain ATCC 39867 / T7901)</name>
    <dbReference type="NCBI Taxonomy" id="377629"/>
    <lineage>
        <taxon>Bacteria</taxon>
        <taxon>Pseudomonadati</taxon>
        <taxon>Pseudomonadota</taxon>
        <taxon>Gammaproteobacteria</taxon>
        <taxon>Cellvibrionales</taxon>
        <taxon>Cellvibrionaceae</taxon>
        <taxon>Teredinibacter</taxon>
    </lineage>
</organism>
<keyword evidence="1" id="KW-0732">Signal</keyword>
<dbReference type="RefSeq" id="WP_015819498.1">
    <property type="nucleotide sequence ID" value="NC_012997.1"/>
</dbReference>
<reference evidence="2 3" key="1">
    <citation type="journal article" date="2009" name="PLoS ONE">
        <title>The complete genome of Teredinibacter turnerae T7901: an intracellular endosymbiont of marine wood-boring bivalves (shipworms).</title>
        <authorList>
            <person name="Yang J.C."/>
            <person name="Madupu R."/>
            <person name="Durkin A.S."/>
            <person name="Ekborg N.A."/>
            <person name="Pedamallu C.S."/>
            <person name="Hostetler J.B."/>
            <person name="Radune D."/>
            <person name="Toms B.S."/>
            <person name="Henrissat B."/>
            <person name="Coutinho P.M."/>
            <person name="Schwarz S."/>
            <person name="Field L."/>
            <person name="Trindade-Silva A.E."/>
            <person name="Soares C.A.G."/>
            <person name="Elshahawi S."/>
            <person name="Hanora A."/>
            <person name="Schmidt E.W."/>
            <person name="Haygood M.G."/>
            <person name="Posfai J."/>
            <person name="Benner J."/>
            <person name="Madinger C."/>
            <person name="Nove J."/>
            <person name="Anton B."/>
            <person name="Chaudhary K."/>
            <person name="Foster J."/>
            <person name="Holman A."/>
            <person name="Kumar S."/>
            <person name="Lessard P.A."/>
            <person name="Luyten Y.A."/>
            <person name="Slatko B."/>
            <person name="Wood N."/>
            <person name="Wu B."/>
            <person name="Teplitski M."/>
            <person name="Mougous J.D."/>
            <person name="Ward N."/>
            <person name="Eisen J.A."/>
            <person name="Badger J.H."/>
            <person name="Distel D.L."/>
        </authorList>
    </citation>
    <scope>NUCLEOTIDE SEQUENCE [LARGE SCALE GENOMIC DNA]</scope>
    <source>
        <strain evidence="3">ATCC 39867 / T7901</strain>
    </source>
</reference>
<sequence>MRHIAAIIICSLIPFVSFAESCNEQCKREKAEAKRTEKFPSYLSWKFCEDTRFDFMTTAVASLDKYRTHHFDTRYKGGMRNIKGFVEQRKEWLQECDDYLASTRDERIFEDEKTTNAIFSAMDDISTEMNELLAGAQNTQDSSQVINSRFETLLKRVDDHKTLMLLKGRFVTR</sequence>
<dbReference type="OrthoDB" id="5732971at2"/>